<reference evidence="16" key="2">
    <citation type="submission" date="2015-03" db="UniProtKB">
        <authorList>
            <consortium name="EnsemblPlants"/>
        </authorList>
    </citation>
    <scope>IDENTIFICATION</scope>
</reference>
<dbReference type="PANTHER" id="PTHR34836">
    <property type="entry name" value="OS06G0188250 PROTEIN"/>
    <property type="match status" value="1"/>
</dbReference>
<dbReference type="InterPro" id="IPR001638">
    <property type="entry name" value="Solute-binding_3/MltF_N"/>
</dbReference>
<dbReference type="Proteomes" id="UP000026960">
    <property type="component" value="Chromosome 6"/>
</dbReference>
<accession>A0A0D3GD01</accession>
<keyword evidence="4 14" id="KW-0812">Transmembrane</keyword>
<dbReference type="Gene3D" id="1.10.287.70">
    <property type="match status" value="1"/>
</dbReference>
<reference evidence="16" key="1">
    <citation type="journal article" date="2009" name="Rice">
        <title>De Novo Next Generation Sequencing of Plant Genomes.</title>
        <authorList>
            <person name="Rounsley S."/>
            <person name="Marri P.R."/>
            <person name="Yu Y."/>
            <person name="He R."/>
            <person name="Sisneros N."/>
            <person name="Goicoechea J.L."/>
            <person name="Lee S.J."/>
            <person name="Angelova A."/>
            <person name="Kudrna D."/>
            <person name="Luo M."/>
            <person name="Affourtit J."/>
            <person name="Desany B."/>
            <person name="Knight J."/>
            <person name="Niazi F."/>
            <person name="Egholm M."/>
            <person name="Wing R.A."/>
        </authorList>
    </citation>
    <scope>NUCLEOTIDE SEQUENCE [LARGE SCALE GENOMIC DNA]</scope>
    <source>
        <strain evidence="16">cv. IRGC 105608</strain>
    </source>
</reference>
<keyword evidence="9" id="KW-0325">Glycoprotein</keyword>
<evidence type="ECO:0000256" key="9">
    <source>
        <dbReference type="ARBA" id="ARBA00023180"/>
    </source>
</evidence>
<dbReference type="GO" id="GO:0016020">
    <property type="term" value="C:membrane"/>
    <property type="evidence" value="ECO:0007669"/>
    <property type="project" value="UniProtKB-SubCell"/>
</dbReference>
<dbReference type="EnsemblPlants" id="OBART06G03640.1">
    <property type="protein sequence ID" value="OBART06G03640.1"/>
    <property type="gene ID" value="OBART06G03640"/>
</dbReference>
<comment type="subunit">
    <text evidence="2">May form heteromers.</text>
</comment>
<dbReference type="GO" id="GO:0015276">
    <property type="term" value="F:ligand-gated monoatomic ion channel activity"/>
    <property type="evidence" value="ECO:0007669"/>
    <property type="project" value="InterPro"/>
</dbReference>
<evidence type="ECO:0000256" key="3">
    <source>
        <dbReference type="ARBA" id="ARBA00022448"/>
    </source>
</evidence>
<evidence type="ECO:0000256" key="4">
    <source>
        <dbReference type="ARBA" id="ARBA00022692"/>
    </source>
</evidence>
<keyword evidence="10" id="KW-1071">Ligand-gated ion channel</keyword>
<dbReference type="HOGENOM" id="CLU_400839_0_0_1"/>
<keyword evidence="11" id="KW-0407">Ion channel</keyword>
<dbReference type="Gramene" id="OBART06G03640.1">
    <property type="protein sequence ID" value="OBART06G03640.1"/>
    <property type="gene ID" value="OBART06G03640"/>
</dbReference>
<comment type="subcellular location">
    <subcellularLocation>
        <location evidence="1">Membrane</location>
        <topology evidence="1">Multi-pass membrane protein</topology>
    </subcellularLocation>
</comment>
<evidence type="ECO:0000256" key="1">
    <source>
        <dbReference type="ARBA" id="ARBA00004141"/>
    </source>
</evidence>
<dbReference type="STRING" id="65489.A0A0D3GD01"/>
<evidence type="ECO:0000256" key="8">
    <source>
        <dbReference type="ARBA" id="ARBA00023170"/>
    </source>
</evidence>
<dbReference type="FunFam" id="3.40.190.10:FF:000054">
    <property type="entry name" value="Glutamate receptor"/>
    <property type="match status" value="1"/>
</dbReference>
<evidence type="ECO:0000256" key="2">
    <source>
        <dbReference type="ARBA" id="ARBA00011095"/>
    </source>
</evidence>
<evidence type="ECO:0000313" key="16">
    <source>
        <dbReference type="EnsemblPlants" id="OBART06G03640.1"/>
    </source>
</evidence>
<keyword evidence="17" id="KW-1185">Reference proteome</keyword>
<keyword evidence="3" id="KW-0813">Transport</keyword>
<dbReference type="InterPro" id="IPR001320">
    <property type="entry name" value="Iontro_rcpt_C"/>
</dbReference>
<comment type="function">
    <text evidence="12">Glutamate-gated receptor that probably acts as a non-selective cation channel. May be involved in light-signal transduction and calcium homeostasis via the regulation of calcium influx into cells.</text>
</comment>
<dbReference type="PaxDb" id="65489-OBART06G03640.1"/>
<evidence type="ECO:0000256" key="12">
    <source>
        <dbReference type="ARBA" id="ARBA00049638"/>
    </source>
</evidence>
<name>A0A0D3GD01_9ORYZ</name>
<protein>
    <recommendedName>
        <fullName evidence="15">Ionotropic glutamate receptor C-terminal domain-containing protein</fullName>
    </recommendedName>
</protein>
<dbReference type="SUPFAM" id="SSF53822">
    <property type="entry name" value="Periplasmic binding protein-like I"/>
    <property type="match status" value="1"/>
</dbReference>
<evidence type="ECO:0000313" key="17">
    <source>
        <dbReference type="Proteomes" id="UP000026960"/>
    </source>
</evidence>
<evidence type="ECO:0000256" key="13">
    <source>
        <dbReference type="SAM" id="MobiDB-lite"/>
    </source>
</evidence>
<organism evidence="16">
    <name type="scientific">Oryza barthii</name>
    <dbReference type="NCBI Taxonomy" id="65489"/>
    <lineage>
        <taxon>Eukaryota</taxon>
        <taxon>Viridiplantae</taxon>
        <taxon>Streptophyta</taxon>
        <taxon>Embryophyta</taxon>
        <taxon>Tracheophyta</taxon>
        <taxon>Spermatophyta</taxon>
        <taxon>Magnoliopsida</taxon>
        <taxon>Liliopsida</taxon>
        <taxon>Poales</taxon>
        <taxon>Poaceae</taxon>
        <taxon>BOP clade</taxon>
        <taxon>Oryzoideae</taxon>
        <taxon>Oryzeae</taxon>
        <taxon>Oryzinae</taxon>
        <taxon>Oryza</taxon>
    </lineage>
</organism>
<dbReference type="Pfam" id="PF01094">
    <property type="entry name" value="ANF_receptor"/>
    <property type="match status" value="1"/>
</dbReference>
<evidence type="ECO:0000256" key="10">
    <source>
        <dbReference type="ARBA" id="ARBA00023286"/>
    </source>
</evidence>
<dbReference type="InterPro" id="IPR028082">
    <property type="entry name" value="Peripla_BP_I"/>
</dbReference>
<dbReference type="PANTHER" id="PTHR34836:SF1">
    <property type="entry name" value="OS09G0428600 PROTEIN"/>
    <property type="match status" value="1"/>
</dbReference>
<dbReference type="SMART" id="SM00079">
    <property type="entry name" value="PBPe"/>
    <property type="match status" value="1"/>
</dbReference>
<feature type="domain" description="Ionotropic glutamate receptor C-terminal" evidence="15">
    <location>
        <begin position="347"/>
        <end position="630"/>
    </location>
</feature>
<evidence type="ECO:0000259" key="15">
    <source>
        <dbReference type="SMART" id="SM00079"/>
    </source>
</evidence>
<keyword evidence="5 14" id="KW-1133">Transmembrane helix</keyword>
<feature type="compositionally biased region" description="Basic and acidic residues" evidence="13">
    <location>
        <begin position="642"/>
        <end position="651"/>
    </location>
</feature>
<evidence type="ECO:0000256" key="7">
    <source>
        <dbReference type="ARBA" id="ARBA00023136"/>
    </source>
</evidence>
<feature type="region of interest" description="Disordered" evidence="13">
    <location>
        <begin position="638"/>
        <end position="675"/>
    </location>
</feature>
<keyword evidence="6" id="KW-0406">Ion transport</keyword>
<dbReference type="Gene3D" id="3.40.50.2300">
    <property type="match status" value="1"/>
</dbReference>
<keyword evidence="7 14" id="KW-0472">Membrane</keyword>
<keyword evidence="8" id="KW-0675">Receptor</keyword>
<dbReference type="eggNOG" id="KOG1052">
    <property type="taxonomic scope" value="Eukaryota"/>
</dbReference>
<dbReference type="Gene3D" id="3.40.190.10">
    <property type="entry name" value="Periplasmic binding protein-like II"/>
    <property type="match status" value="1"/>
</dbReference>
<sequence length="687" mass="72839">MVDDTSRAGKEEKLAMEMAMEDFTASGGDVVGSPSPAAAAVVELCTTASNGDPVRAASTALSLINERGARALVGLHSWQEAAFAGDGARAVVRRGGAAVAVAAVAVLYEDADYGGGAGVDHRVPVPASPSDGALRRSLGDLMGGQCRVFVVHASAKVAVALFAEASRMGMMATGYVWIVTDAIAGAVDSLDAAAVSTMQGVISSPSRRPCGRPTPPTRATDPNPSSPDSGETIKIAVSSNVTELLREVKSVRFRGVSGEFGFVDGEFAPPVRFQRINVAAPRYHELGFWSPELSVWANTEHGFSKNAGGRIRGGGGEPSMRFLGPVIWPGKPWDVPRGWAPPANGSPFTVAVPEKAAFPDFVKVTRHHGRGDDGDDEPSFEGFSIDVFNAAVEHLPYNFHYKFVSFNETYDSLMQHDYMKSYDILVGDTSISSRRYKFVEFSQPYTESGLVMVVPFSADTWDRSWIFLRPFSPAMWLLIAAVGLYNGVAIWLMERKHNGDYRGADGGGVLEAGDHRALALPHHPPLAGGSGEAAEEQPVEGVHGGVLMFPGHRVRRLAGDEEHRRALVSGEVKAAFLRVSHAKLLLAKYCNELMTTGPVYHVAGLGFSVCPILKTYSAVSFRLRLYILCGGGGGVITGGHRKQGDGRKDSATVDPGGSSHGDEAPSSASVTAGHGGKDTEMVVISMA</sequence>
<dbReference type="InterPro" id="IPR001828">
    <property type="entry name" value="ANF_lig-bd_rcpt"/>
</dbReference>
<dbReference type="Pfam" id="PF00497">
    <property type="entry name" value="SBP_bac_3"/>
    <property type="match status" value="1"/>
</dbReference>
<proteinExistence type="predicted"/>
<evidence type="ECO:0000256" key="14">
    <source>
        <dbReference type="SAM" id="Phobius"/>
    </source>
</evidence>
<dbReference type="AlphaFoldDB" id="A0A0D3GD01"/>
<evidence type="ECO:0000256" key="11">
    <source>
        <dbReference type="ARBA" id="ARBA00023303"/>
    </source>
</evidence>
<evidence type="ECO:0000256" key="5">
    <source>
        <dbReference type="ARBA" id="ARBA00022989"/>
    </source>
</evidence>
<dbReference type="SUPFAM" id="SSF53850">
    <property type="entry name" value="Periplasmic binding protein-like II"/>
    <property type="match status" value="1"/>
</dbReference>
<feature type="transmembrane region" description="Helical" evidence="14">
    <location>
        <begin position="474"/>
        <end position="493"/>
    </location>
</feature>
<dbReference type="InterPro" id="IPR015683">
    <property type="entry name" value="Ionotropic_Glu_rcpt"/>
</dbReference>
<feature type="region of interest" description="Disordered" evidence="13">
    <location>
        <begin position="202"/>
        <end position="232"/>
    </location>
</feature>
<evidence type="ECO:0000256" key="6">
    <source>
        <dbReference type="ARBA" id="ARBA00023065"/>
    </source>
</evidence>